<dbReference type="InterPro" id="IPR036881">
    <property type="entry name" value="Glyco_hydro_3_C_sf"/>
</dbReference>
<evidence type="ECO:0000313" key="7">
    <source>
        <dbReference type="Proteomes" id="UP001187734"/>
    </source>
</evidence>
<keyword evidence="4" id="KW-0378">Hydrolase</keyword>
<evidence type="ECO:0000256" key="2">
    <source>
        <dbReference type="ARBA" id="ARBA00005336"/>
    </source>
</evidence>
<dbReference type="PANTHER" id="PTHR42715:SF10">
    <property type="entry name" value="BETA-GLUCOSIDASE"/>
    <property type="match status" value="1"/>
</dbReference>
<dbReference type="PANTHER" id="PTHR42715">
    <property type="entry name" value="BETA-GLUCOSIDASE"/>
    <property type="match status" value="1"/>
</dbReference>
<sequence>MAGPATWGGRKLVAEIETGNVSVEVLGKSVVGVVELAKKTGLFDDYVVRPERSIEDPDRLGLITAIVAGSIVLLKNDNNTLLLTTNASVAVISHLSTDPSIGGDGSAKLLAQHIISPRCGLESRWIKCRCAPGVPVFGVLRHAEEGSVTEVQLRWFNSSVVGDNLAHEQTITQPEYMIKEAWPSYLNRQYCTSMSFNLTPTSSSDHTFSVITTGKADVFINGNNVFHRPQEPGLLPEMISVSERTYQILRRTGSRGN</sequence>
<evidence type="ECO:0000256" key="1">
    <source>
        <dbReference type="ARBA" id="ARBA00000448"/>
    </source>
</evidence>
<dbReference type="EC" id="3.2.1.21" evidence="3"/>
<comment type="catalytic activity">
    <reaction evidence="1">
        <text>Hydrolysis of terminal, non-reducing beta-D-glucosyl residues with release of beta-D-glucose.</text>
        <dbReference type="EC" id="3.2.1.21"/>
    </reaction>
</comment>
<dbReference type="EMBL" id="ONZP01000163">
    <property type="protein sequence ID" value="SPJ75470.1"/>
    <property type="molecule type" value="Genomic_DNA"/>
</dbReference>
<dbReference type="Gene3D" id="2.60.120.260">
    <property type="entry name" value="Galactose-binding domain-like"/>
    <property type="match status" value="1"/>
</dbReference>
<keyword evidence="7" id="KW-1185">Reference proteome</keyword>
<dbReference type="Proteomes" id="UP001187734">
    <property type="component" value="Unassembled WGS sequence"/>
</dbReference>
<dbReference type="AlphaFoldDB" id="A0AAE8M7A2"/>
<evidence type="ECO:0000313" key="6">
    <source>
        <dbReference type="EMBL" id="SPJ75470.1"/>
    </source>
</evidence>
<proteinExistence type="inferred from homology"/>
<dbReference type="Gene3D" id="3.20.20.300">
    <property type="entry name" value="Glycoside hydrolase, family 3, N-terminal domain"/>
    <property type="match status" value="1"/>
</dbReference>
<comment type="similarity">
    <text evidence="2">Belongs to the glycosyl hydrolase 3 family.</text>
</comment>
<dbReference type="InterPro" id="IPR036962">
    <property type="entry name" value="Glyco_hydro_3_N_sf"/>
</dbReference>
<dbReference type="GO" id="GO:0005975">
    <property type="term" value="P:carbohydrate metabolic process"/>
    <property type="evidence" value="ECO:0007669"/>
    <property type="project" value="InterPro"/>
</dbReference>
<evidence type="ECO:0000256" key="4">
    <source>
        <dbReference type="ARBA" id="ARBA00022801"/>
    </source>
</evidence>
<reference evidence="6" key="1">
    <citation type="submission" date="2018-03" db="EMBL/GenBank/DDBJ databases">
        <authorList>
            <person name="Guldener U."/>
        </authorList>
    </citation>
    <scope>NUCLEOTIDE SEQUENCE</scope>
</reference>
<dbReference type="InterPro" id="IPR050288">
    <property type="entry name" value="Cellulose_deg_GH3"/>
</dbReference>
<protein>
    <recommendedName>
        <fullName evidence="3">beta-glucosidase</fullName>
        <ecNumber evidence="3">3.2.1.21</ecNumber>
    </recommendedName>
</protein>
<dbReference type="Gene3D" id="3.40.50.1700">
    <property type="entry name" value="Glycoside hydrolase family 3 C-terminal domain"/>
    <property type="match status" value="1"/>
</dbReference>
<evidence type="ECO:0000256" key="5">
    <source>
        <dbReference type="ARBA" id="ARBA00023295"/>
    </source>
</evidence>
<keyword evidence="5" id="KW-0326">Glycosidase</keyword>
<accession>A0AAE8M7A2</accession>
<dbReference type="GO" id="GO:0008422">
    <property type="term" value="F:beta-glucosidase activity"/>
    <property type="evidence" value="ECO:0007669"/>
    <property type="project" value="UniProtKB-EC"/>
</dbReference>
<evidence type="ECO:0000256" key="3">
    <source>
        <dbReference type="ARBA" id="ARBA00012744"/>
    </source>
</evidence>
<organism evidence="6 7">
    <name type="scientific">Fusarium torulosum</name>
    <dbReference type="NCBI Taxonomy" id="33205"/>
    <lineage>
        <taxon>Eukaryota</taxon>
        <taxon>Fungi</taxon>
        <taxon>Dikarya</taxon>
        <taxon>Ascomycota</taxon>
        <taxon>Pezizomycotina</taxon>
        <taxon>Sordariomycetes</taxon>
        <taxon>Hypocreomycetidae</taxon>
        <taxon>Hypocreales</taxon>
        <taxon>Nectriaceae</taxon>
        <taxon>Fusarium</taxon>
    </lineage>
</organism>
<gene>
    <name evidence="6" type="ORF">FTOL_05201</name>
</gene>
<comment type="caution">
    <text evidence="6">The sequence shown here is derived from an EMBL/GenBank/DDBJ whole genome shotgun (WGS) entry which is preliminary data.</text>
</comment>
<name>A0AAE8M7A2_9HYPO</name>